<dbReference type="AlphaFoldDB" id="A0AAV2TKZ4"/>
<protein>
    <recommendedName>
        <fullName evidence="1">Trematode PH-like domain-containing protein</fullName>
    </recommendedName>
</protein>
<proteinExistence type="predicted"/>
<dbReference type="EMBL" id="CAXLJL010000345">
    <property type="protein sequence ID" value="CAL5136676.1"/>
    <property type="molecule type" value="Genomic_DNA"/>
</dbReference>
<reference evidence="2" key="1">
    <citation type="submission" date="2024-06" db="EMBL/GenBank/DDBJ databases">
        <authorList>
            <person name="Liu X."/>
            <person name="Lenzi L."/>
            <person name="Haldenby T S."/>
            <person name="Uol C."/>
        </authorList>
    </citation>
    <scope>NUCLEOTIDE SEQUENCE</scope>
</reference>
<sequence length="354" mass="40816">MDQNVYQMMQMCPCFRRILRADEQLNSKTALRVLEKSYRRRQTHASVSLLEDRFVLRKKDSRGKEPFRSWLGYSEITDIQRGRRHPEFLVLSVQSANSRNKYYEVYKFKTEAEAREFERTVKEALANPEHRIRGGEAIGHETIREGTQRSRFLSHLEFQTLLDSSDEEYRSASMCELLSPTPPKGFEFVEEKSPSRVSLPAYEERYVQTAPLRTYSPPPKIKEPQVIIREPQMVIREEPIMVKQSVPIARAPQPAPVVTTVEPAREVVVKAPPPPKPSGSEGVTYIKFDPRTQNPSVAENGPVYMFTSRNNDPVPINGHEENNNTAVGYNANRTQYQNYQNMRNGGHVFYEYAS</sequence>
<name>A0AAV2TKZ4_CALDB</name>
<comment type="caution">
    <text evidence="2">The sequence shown here is derived from an EMBL/GenBank/DDBJ whole genome shotgun (WGS) entry which is preliminary data.</text>
</comment>
<dbReference type="Proteomes" id="UP001497525">
    <property type="component" value="Unassembled WGS sequence"/>
</dbReference>
<evidence type="ECO:0000259" key="1">
    <source>
        <dbReference type="Pfam" id="PF25356"/>
    </source>
</evidence>
<gene>
    <name evidence="2" type="ORF">CDAUBV1_LOCUS10798</name>
</gene>
<organism evidence="2 3">
    <name type="scientific">Calicophoron daubneyi</name>
    <name type="common">Rumen fluke</name>
    <name type="synonym">Paramphistomum daubneyi</name>
    <dbReference type="NCBI Taxonomy" id="300641"/>
    <lineage>
        <taxon>Eukaryota</taxon>
        <taxon>Metazoa</taxon>
        <taxon>Spiralia</taxon>
        <taxon>Lophotrochozoa</taxon>
        <taxon>Platyhelminthes</taxon>
        <taxon>Trematoda</taxon>
        <taxon>Digenea</taxon>
        <taxon>Plagiorchiida</taxon>
        <taxon>Pronocephalata</taxon>
        <taxon>Paramphistomoidea</taxon>
        <taxon>Paramphistomidae</taxon>
        <taxon>Calicophoron</taxon>
    </lineage>
</organism>
<accession>A0AAV2TKZ4</accession>
<evidence type="ECO:0000313" key="3">
    <source>
        <dbReference type="Proteomes" id="UP001497525"/>
    </source>
</evidence>
<dbReference type="InterPro" id="IPR057376">
    <property type="entry name" value="PH_trem"/>
</dbReference>
<dbReference type="Pfam" id="PF25356">
    <property type="entry name" value="PH_trem"/>
    <property type="match status" value="1"/>
</dbReference>
<feature type="domain" description="Trematode PH-like" evidence="1">
    <location>
        <begin position="2"/>
        <end position="130"/>
    </location>
</feature>
<evidence type="ECO:0000313" key="2">
    <source>
        <dbReference type="EMBL" id="CAL5136676.1"/>
    </source>
</evidence>